<dbReference type="STRING" id="1915.SLINC_6297"/>
<keyword evidence="3" id="KW-1185">Reference proteome</keyword>
<name>A0A1B1MIU1_STRLN</name>
<feature type="compositionally biased region" description="Basic and acidic residues" evidence="1">
    <location>
        <begin position="234"/>
        <end position="245"/>
    </location>
</feature>
<gene>
    <name evidence="2" type="ORF">SLINC_6297</name>
</gene>
<dbReference type="InterPro" id="IPR014942">
    <property type="entry name" value="AbiEii"/>
</dbReference>
<dbReference type="PATRIC" id="fig|1915.4.peg.6959"/>
<dbReference type="KEGG" id="sls:SLINC_6297"/>
<dbReference type="OrthoDB" id="3870258at2"/>
<reference evidence="2 3" key="1">
    <citation type="submission" date="2016-07" db="EMBL/GenBank/DDBJ databases">
        <title>Enhancement of antibiotic productionsby engineered nitrateutilization in actinobacteria.</title>
        <authorList>
            <person name="Meng S.C."/>
        </authorList>
    </citation>
    <scope>NUCLEOTIDE SEQUENCE [LARGE SCALE GENOMIC DNA]</scope>
    <source>
        <strain evidence="2 3">NRRL 2936</strain>
    </source>
</reference>
<feature type="region of interest" description="Disordered" evidence="1">
    <location>
        <begin position="215"/>
        <end position="245"/>
    </location>
</feature>
<accession>A0A1B1MIU1</accession>
<dbReference type="Pfam" id="PF08843">
    <property type="entry name" value="AbiEii"/>
    <property type="match status" value="1"/>
</dbReference>
<sequence length="245" mass="27214">MPELHARLLEDVLALGSPYPLVLTGGYAVQAHQLVDRPSQDLDVATQNPAPMADIAHYLVDGLTRLGWRAETIEVSPLSARFLVTDPDSGQECEVDILKEVFWHPTVPTSYGPVLSEQDVIGTKVRAIAERGAARDLIDVYAASHRWTTTDLEEFGRRHARPDTLFGPAELQARLAGADWIDDTEFAAYGLDEQTIDDLRTWARDWSDAMARRAAAENAYGKESGEAGSVQEDPYDRFDPDEYEN</sequence>
<protein>
    <submittedName>
        <fullName evidence="2">Uncharacterized protein</fullName>
    </submittedName>
</protein>
<organism evidence="2 3">
    <name type="scientific">Streptomyces lincolnensis</name>
    <dbReference type="NCBI Taxonomy" id="1915"/>
    <lineage>
        <taxon>Bacteria</taxon>
        <taxon>Bacillati</taxon>
        <taxon>Actinomycetota</taxon>
        <taxon>Actinomycetes</taxon>
        <taxon>Kitasatosporales</taxon>
        <taxon>Streptomycetaceae</taxon>
        <taxon>Streptomyces</taxon>
    </lineage>
</organism>
<dbReference type="EMBL" id="CP016438">
    <property type="protein sequence ID" value="ANS68521.1"/>
    <property type="molecule type" value="Genomic_DNA"/>
</dbReference>
<dbReference type="RefSeq" id="WP_079165200.1">
    <property type="nucleotide sequence ID" value="NZ_CP016438.1"/>
</dbReference>
<dbReference type="Proteomes" id="UP000092598">
    <property type="component" value="Chromosome"/>
</dbReference>
<dbReference type="AlphaFoldDB" id="A0A1B1MIU1"/>
<evidence type="ECO:0000256" key="1">
    <source>
        <dbReference type="SAM" id="MobiDB-lite"/>
    </source>
</evidence>
<proteinExistence type="predicted"/>
<evidence type="ECO:0000313" key="3">
    <source>
        <dbReference type="Proteomes" id="UP000092598"/>
    </source>
</evidence>
<evidence type="ECO:0000313" key="2">
    <source>
        <dbReference type="EMBL" id="ANS68521.1"/>
    </source>
</evidence>